<accession>W9SCX6</accession>
<feature type="compositionally biased region" description="Basic and acidic residues" evidence="1">
    <location>
        <begin position="119"/>
        <end position="128"/>
    </location>
</feature>
<gene>
    <name evidence="2" type="ORF">L484_026749</name>
</gene>
<proteinExistence type="predicted"/>
<dbReference type="EMBL" id="KE346359">
    <property type="protein sequence ID" value="EXC35443.1"/>
    <property type="molecule type" value="Genomic_DNA"/>
</dbReference>
<reference evidence="3" key="1">
    <citation type="submission" date="2013-01" db="EMBL/GenBank/DDBJ databases">
        <title>Draft Genome Sequence of a Mulberry Tree, Morus notabilis C.K. Schneid.</title>
        <authorList>
            <person name="He N."/>
            <person name="Zhao S."/>
        </authorList>
    </citation>
    <scope>NUCLEOTIDE SEQUENCE</scope>
</reference>
<evidence type="ECO:0000313" key="3">
    <source>
        <dbReference type="Proteomes" id="UP000030645"/>
    </source>
</evidence>
<dbReference type="Proteomes" id="UP000030645">
    <property type="component" value="Unassembled WGS sequence"/>
</dbReference>
<dbReference type="AlphaFoldDB" id="W9SCX6"/>
<protein>
    <submittedName>
        <fullName evidence="2">Uncharacterized protein</fullName>
    </submittedName>
</protein>
<sequence>MWHGMSTDAPSSTGPQAPTLELQQASMLWGRLRMLVPLTCAAQWGISTGKQGTVTEGTTTEVASNDEKLPILRVATRLEGAWVGLCCSSREAMAKSDEKRKMIPARSDEIRLASTRSGDFTELRRRPG</sequence>
<keyword evidence="3" id="KW-1185">Reference proteome</keyword>
<feature type="region of interest" description="Disordered" evidence="1">
    <location>
        <begin position="105"/>
        <end position="128"/>
    </location>
</feature>
<name>W9SCX6_9ROSA</name>
<organism evidence="2 3">
    <name type="scientific">Morus notabilis</name>
    <dbReference type="NCBI Taxonomy" id="981085"/>
    <lineage>
        <taxon>Eukaryota</taxon>
        <taxon>Viridiplantae</taxon>
        <taxon>Streptophyta</taxon>
        <taxon>Embryophyta</taxon>
        <taxon>Tracheophyta</taxon>
        <taxon>Spermatophyta</taxon>
        <taxon>Magnoliopsida</taxon>
        <taxon>eudicotyledons</taxon>
        <taxon>Gunneridae</taxon>
        <taxon>Pentapetalae</taxon>
        <taxon>rosids</taxon>
        <taxon>fabids</taxon>
        <taxon>Rosales</taxon>
        <taxon>Moraceae</taxon>
        <taxon>Moreae</taxon>
        <taxon>Morus</taxon>
    </lineage>
</organism>
<evidence type="ECO:0000313" key="2">
    <source>
        <dbReference type="EMBL" id="EXC35443.1"/>
    </source>
</evidence>
<evidence type="ECO:0000256" key="1">
    <source>
        <dbReference type="SAM" id="MobiDB-lite"/>
    </source>
</evidence>